<organism evidence="3 4">
    <name type="scientific">Tuber aestivum</name>
    <name type="common">summer truffle</name>
    <dbReference type="NCBI Taxonomy" id="59557"/>
    <lineage>
        <taxon>Eukaryota</taxon>
        <taxon>Fungi</taxon>
        <taxon>Dikarya</taxon>
        <taxon>Ascomycota</taxon>
        <taxon>Pezizomycotina</taxon>
        <taxon>Pezizomycetes</taxon>
        <taxon>Pezizales</taxon>
        <taxon>Tuberaceae</taxon>
        <taxon>Tuber</taxon>
    </lineage>
</organism>
<evidence type="ECO:0000313" key="3">
    <source>
        <dbReference type="EMBL" id="CUS07028.1"/>
    </source>
</evidence>
<dbReference type="Pfam" id="PF24355">
    <property type="entry name" value="DUF7514"/>
    <property type="match status" value="1"/>
</dbReference>
<dbReference type="InterPro" id="IPR055936">
    <property type="entry name" value="DUF7514"/>
</dbReference>
<sequence>MVLTTQASEAEIHRIILENTTHPSILTSLYNKLNCQWLPERHPIGNGKRRPPLPALIIYGFQHWMRIHVLLNQMKNTNRAVIHSATKRPATTTSILSSPFPAAPKDRVVKRYAGHLERALESTAGRAEGIEEVPDIEGPRKELVYFRPKSTKTQLETRKIQAELDKEEAIGAEFKGSAHKRLAEENGELESRKKRGAEMQAELDSSRNKVKELRRLKSASS</sequence>
<feature type="compositionally biased region" description="Basic and acidic residues" evidence="1">
    <location>
        <begin position="204"/>
        <end position="215"/>
    </location>
</feature>
<dbReference type="Proteomes" id="UP001412239">
    <property type="component" value="Unassembled WGS sequence"/>
</dbReference>
<name>A0A292PK90_9PEZI</name>
<feature type="domain" description="DUF7514" evidence="2">
    <location>
        <begin position="17"/>
        <end position="110"/>
    </location>
</feature>
<evidence type="ECO:0000313" key="4">
    <source>
        <dbReference type="Proteomes" id="UP001412239"/>
    </source>
</evidence>
<gene>
    <name evidence="3" type="ORF">GSTUAT00008889001</name>
</gene>
<protein>
    <recommendedName>
        <fullName evidence="2">DUF7514 domain-containing protein</fullName>
    </recommendedName>
</protein>
<reference evidence="3" key="1">
    <citation type="submission" date="2015-10" db="EMBL/GenBank/DDBJ databases">
        <authorList>
            <person name="Regsiter A."/>
            <person name="william w."/>
        </authorList>
    </citation>
    <scope>NUCLEOTIDE SEQUENCE</scope>
    <source>
        <strain evidence="3">Montdore</strain>
    </source>
</reference>
<evidence type="ECO:0000259" key="2">
    <source>
        <dbReference type="Pfam" id="PF24355"/>
    </source>
</evidence>
<proteinExistence type="predicted"/>
<feature type="region of interest" description="Disordered" evidence="1">
    <location>
        <begin position="174"/>
        <end position="221"/>
    </location>
</feature>
<accession>A0A292PK90</accession>
<evidence type="ECO:0000256" key="1">
    <source>
        <dbReference type="SAM" id="MobiDB-lite"/>
    </source>
</evidence>
<keyword evidence="4" id="KW-1185">Reference proteome</keyword>
<dbReference type="EMBL" id="LN891262">
    <property type="protein sequence ID" value="CUS07028.1"/>
    <property type="molecule type" value="Genomic_DNA"/>
</dbReference>
<dbReference type="AlphaFoldDB" id="A0A292PK90"/>